<protein>
    <submittedName>
        <fullName evidence="1">Uncharacterized protein</fullName>
    </submittedName>
</protein>
<organism evidence="1 2">
    <name type="scientific">Glossina austeni</name>
    <name type="common">Savannah tsetse fly</name>
    <dbReference type="NCBI Taxonomy" id="7395"/>
    <lineage>
        <taxon>Eukaryota</taxon>
        <taxon>Metazoa</taxon>
        <taxon>Ecdysozoa</taxon>
        <taxon>Arthropoda</taxon>
        <taxon>Hexapoda</taxon>
        <taxon>Insecta</taxon>
        <taxon>Pterygota</taxon>
        <taxon>Neoptera</taxon>
        <taxon>Endopterygota</taxon>
        <taxon>Diptera</taxon>
        <taxon>Brachycera</taxon>
        <taxon>Muscomorpha</taxon>
        <taxon>Hippoboscoidea</taxon>
        <taxon>Glossinidae</taxon>
        <taxon>Glossina</taxon>
    </lineage>
</organism>
<sequence>MYTIRPTTTEIFTKFNFRYFYCLNYSRVLYNIPLASPRSSRSTASGDKSSIVLQHKVLFVLIGLSISGEMIAPAKAEALSKRIPIPSPERNTSKRPANVARVQFLPPFDDGAELSNHVRTNAQHFPLCLPVVGPQCDVAVR</sequence>
<name>A0A1A9UHD7_GLOAU</name>
<proteinExistence type="predicted"/>
<keyword evidence="2" id="KW-1185">Reference proteome</keyword>
<dbReference type="AlphaFoldDB" id="A0A1A9UHD7"/>
<dbReference type="Proteomes" id="UP000078200">
    <property type="component" value="Unassembled WGS sequence"/>
</dbReference>
<evidence type="ECO:0000313" key="1">
    <source>
        <dbReference type="EnsemblMetazoa" id="GAUT004917-PA"/>
    </source>
</evidence>
<evidence type="ECO:0000313" key="2">
    <source>
        <dbReference type="Proteomes" id="UP000078200"/>
    </source>
</evidence>
<accession>A0A1A9UHD7</accession>
<dbReference type="EnsemblMetazoa" id="GAUT004917-RA">
    <property type="protein sequence ID" value="GAUT004917-PA"/>
    <property type="gene ID" value="GAUT004917"/>
</dbReference>
<dbReference type="VEuPathDB" id="VectorBase:GAUT004917"/>
<reference evidence="1" key="1">
    <citation type="submission" date="2020-05" db="UniProtKB">
        <authorList>
            <consortium name="EnsemblMetazoa"/>
        </authorList>
    </citation>
    <scope>IDENTIFICATION</scope>
    <source>
        <strain evidence="1">TTRI</strain>
    </source>
</reference>